<keyword evidence="4" id="KW-1185">Reference proteome</keyword>
<sequence>MANEDAALPISTLSLLAPPMRLVSAAMWKVMLQRDVMHYGKLEQFVTSLCQTVPGLLGYRHQVKLTLGLRARMILELCRGTEQPEQKVVLAQLDTIPGIIPLNNGKQRKDLKVEMTVRNFQTLVQSLLGDPEQRRLFFQEDFPDQYGPEFDKAMEKLLWEFLIRLDQLLPVPDLKQTVSWMSSAPAVLEWCAESASQPKLLRSLLQHEKCLGHLDSAASLLPSTGDSILSSLSLPPSGRVKQSNQSQSNLTSNRTTTPVKSFSRTSDRLTRRVSSPIAPVIGLISTKDLPHSTSDGNQETFPCRESDFVTPVVQNDSNIRLRSHLRPMQKSVEEVDRTKESRRANERQPTDEKDTFIRKFRARERRASKASEKEHKTVDIMDTKKMDGEVAIEHSGYIKKLGEGCDLSDLIASCMKRQIRVVIPRVDVSDMNLRELRSARDQKTVENSLPEATSETLSTKKKGRMLARKRKLSTCSLSSDYMLSDMAEKENCGGSLCFSQVNFMWQDSPGKVSLFGEDIITDSEDEATKNFKRKLFMKQYCKTKHNTYVPTLQEFWKPGVHEQPLHPNASRKR</sequence>
<dbReference type="GO" id="GO:0042162">
    <property type="term" value="F:telomeric DNA binding"/>
    <property type="evidence" value="ECO:0007669"/>
    <property type="project" value="TreeGrafter"/>
</dbReference>
<organism evidence="3 4">
    <name type="scientific">Denticeps clupeoides</name>
    <name type="common">denticle herring</name>
    <dbReference type="NCBI Taxonomy" id="299321"/>
    <lineage>
        <taxon>Eukaryota</taxon>
        <taxon>Metazoa</taxon>
        <taxon>Chordata</taxon>
        <taxon>Craniata</taxon>
        <taxon>Vertebrata</taxon>
        <taxon>Euteleostomi</taxon>
        <taxon>Actinopterygii</taxon>
        <taxon>Neopterygii</taxon>
        <taxon>Teleostei</taxon>
        <taxon>Clupei</taxon>
        <taxon>Clupeiformes</taxon>
        <taxon>Denticipitoidei</taxon>
        <taxon>Denticipitidae</taxon>
        <taxon>Denticeps</taxon>
    </lineage>
</organism>
<dbReference type="CDD" id="cd11657">
    <property type="entry name" value="TIN2_N"/>
    <property type="match status" value="1"/>
</dbReference>
<dbReference type="PANTHER" id="PTHR15512">
    <property type="entry name" value="TERF1-INTERACTING NUCLEAR FACTOR 2"/>
    <property type="match status" value="1"/>
</dbReference>
<reference evidence="3" key="2">
    <citation type="submission" date="2025-08" db="UniProtKB">
        <authorList>
            <consortium name="Ensembl"/>
        </authorList>
    </citation>
    <scope>IDENTIFICATION</scope>
</reference>
<gene>
    <name evidence="3" type="primary">TINF2</name>
</gene>
<feature type="compositionally biased region" description="Basic and acidic residues" evidence="1">
    <location>
        <begin position="331"/>
        <end position="353"/>
    </location>
</feature>
<evidence type="ECO:0000259" key="2">
    <source>
        <dbReference type="Pfam" id="PF14973"/>
    </source>
</evidence>
<protein>
    <recommendedName>
        <fullName evidence="2">TERF1-interacting nuclear factor 2 N-terminal domain-containing protein</fullName>
    </recommendedName>
</protein>
<dbReference type="InterPro" id="IPR029400">
    <property type="entry name" value="TINF2_N"/>
</dbReference>
<proteinExistence type="predicted"/>
<dbReference type="GO" id="GO:0070187">
    <property type="term" value="C:shelterin complex"/>
    <property type="evidence" value="ECO:0007669"/>
    <property type="project" value="InterPro"/>
</dbReference>
<dbReference type="InterPro" id="IPR039098">
    <property type="entry name" value="TINF2"/>
</dbReference>
<evidence type="ECO:0000313" key="4">
    <source>
        <dbReference type="Proteomes" id="UP000694580"/>
    </source>
</evidence>
<reference evidence="3" key="3">
    <citation type="submission" date="2025-09" db="UniProtKB">
        <authorList>
            <consortium name="Ensembl"/>
        </authorList>
    </citation>
    <scope>IDENTIFICATION</scope>
</reference>
<dbReference type="Proteomes" id="UP000694580">
    <property type="component" value="Chromosome 1"/>
</dbReference>
<reference evidence="3 4" key="1">
    <citation type="submission" date="2020-06" db="EMBL/GenBank/DDBJ databases">
        <authorList>
            <consortium name="Wellcome Sanger Institute Data Sharing"/>
        </authorList>
    </citation>
    <scope>NUCLEOTIDE SEQUENCE [LARGE SCALE GENOMIC DNA]</scope>
</reference>
<feature type="compositionally biased region" description="Low complexity" evidence="1">
    <location>
        <begin position="232"/>
        <end position="257"/>
    </location>
</feature>
<accession>A0AAY4BRW6</accession>
<dbReference type="Ensembl" id="ENSDCDT00010028942.1">
    <property type="protein sequence ID" value="ENSDCDP00010023638.1"/>
    <property type="gene ID" value="ENSDCDG00010014703.1"/>
</dbReference>
<evidence type="ECO:0000256" key="1">
    <source>
        <dbReference type="SAM" id="MobiDB-lite"/>
    </source>
</evidence>
<dbReference type="GO" id="GO:0016233">
    <property type="term" value="P:telomere capping"/>
    <property type="evidence" value="ECO:0007669"/>
    <property type="project" value="InterPro"/>
</dbReference>
<dbReference type="GeneTree" id="ENSGT00400000022326"/>
<feature type="region of interest" description="Disordered" evidence="1">
    <location>
        <begin position="232"/>
        <end position="268"/>
    </location>
</feature>
<dbReference type="PANTHER" id="PTHR15512:SF0">
    <property type="entry name" value="TERF1-INTERACTING NUCLEAR FACTOR 2"/>
    <property type="match status" value="1"/>
</dbReference>
<dbReference type="AlphaFoldDB" id="A0AAY4BRW6"/>
<dbReference type="GO" id="GO:1904356">
    <property type="term" value="P:regulation of telomere maintenance via telomere lengthening"/>
    <property type="evidence" value="ECO:0007669"/>
    <property type="project" value="TreeGrafter"/>
</dbReference>
<name>A0AAY4BRW6_9TELE</name>
<evidence type="ECO:0000313" key="3">
    <source>
        <dbReference type="Ensembl" id="ENSDCDP00010023638.1"/>
    </source>
</evidence>
<dbReference type="GeneID" id="114796183"/>
<dbReference type="Pfam" id="PF14973">
    <property type="entry name" value="TINF2_N"/>
    <property type="match status" value="1"/>
</dbReference>
<dbReference type="RefSeq" id="XP_028845997.1">
    <property type="nucleotide sequence ID" value="XM_028990164.1"/>
</dbReference>
<feature type="domain" description="TERF1-interacting nuclear factor 2 N-terminal" evidence="2">
    <location>
        <begin position="28"/>
        <end position="176"/>
    </location>
</feature>
<feature type="region of interest" description="Disordered" evidence="1">
    <location>
        <begin position="329"/>
        <end position="353"/>
    </location>
</feature>